<gene>
    <name evidence="2" type="ORF">ACFHYQ_01315</name>
</gene>
<dbReference type="InterPro" id="IPR002575">
    <property type="entry name" value="Aminoglycoside_PTrfase"/>
</dbReference>
<accession>A0ABV6TXI9</accession>
<dbReference type="RefSeq" id="WP_394299181.1">
    <property type="nucleotide sequence ID" value="NZ_JBHMQT010000003.1"/>
</dbReference>
<comment type="caution">
    <text evidence="2">The sequence shown here is derived from an EMBL/GenBank/DDBJ whole genome shotgun (WGS) entry which is preliminary data.</text>
</comment>
<dbReference type="EMBL" id="JBHMQT010000003">
    <property type="protein sequence ID" value="MFC0860925.1"/>
    <property type="molecule type" value="Genomic_DNA"/>
</dbReference>
<keyword evidence="3" id="KW-1185">Reference proteome</keyword>
<dbReference type="InterPro" id="IPR011009">
    <property type="entry name" value="Kinase-like_dom_sf"/>
</dbReference>
<feature type="domain" description="Aminoglycoside phosphotransferase" evidence="1">
    <location>
        <begin position="42"/>
        <end position="240"/>
    </location>
</feature>
<reference evidence="2 3" key="1">
    <citation type="submission" date="2024-09" db="EMBL/GenBank/DDBJ databases">
        <authorList>
            <person name="Sun Q."/>
            <person name="Mori K."/>
        </authorList>
    </citation>
    <scope>NUCLEOTIDE SEQUENCE [LARGE SCALE GENOMIC DNA]</scope>
    <source>
        <strain evidence="2 3">TBRC 1851</strain>
    </source>
</reference>
<evidence type="ECO:0000313" key="2">
    <source>
        <dbReference type="EMBL" id="MFC0860925.1"/>
    </source>
</evidence>
<name>A0ABV6TXI9_9ACTN</name>
<dbReference type="Gene3D" id="3.90.1200.10">
    <property type="match status" value="1"/>
</dbReference>
<dbReference type="Pfam" id="PF01636">
    <property type="entry name" value="APH"/>
    <property type="match status" value="1"/>
</dbReference>
<dbReference type="Proteomes" id="UP001589870">
    <property type="component" value="Unassembled WGS sequence"/>
</dbReference>
<protein>
    <submittedName>
        <fullName evidence="2">Phosphotransferase</fullName>
    </submittedName>
</protein>
<evidence type="ECO:0000259" key="1">
    <source>
        <dbReference type="Pfam" id="PF01636"/>
    </source>
</evidence>
<sequence>MNTVVPLGDGILLELCRMAGMDCRDARLIRVCANAVFHLPRATAVVRVASAEMAAKARRAVRMAHWLESIGFPAVRVHPATPEAVVVEGVVATFWEYLPQPRHAPPVVRLASLLRRLHEESPPFPLPPWDPVADARSNLLLATGTLQDSDREFLLDWCDRLDGELPANQYSLPYGLIHGDAWAGNLLWSGREVVLCDLDQMCHGPLEWDLVPTVVNGLRFGHPTAEEFLGAYGFDARAAEGFPLLRQVRELTMLTGALPALSSRPSIAREISRRISNLRDSSGSGEWTPYE</sequence>
<dbReference type="SUPFAM" id="SSF56112">
    <property type="entry name" value="Protein kinase-like (PK-like)"/>
    <property type="match status" value="1"/>
</dbReference>
<organism evidence="2 3">
    <name type="scientific">Sphaerimonospora cavernae</name>
    <dbReference type="NCBI Taxonomy" id="1740611"/>
    <lineage>
        <taxon>Bacteria</taxon>
        <taxon>Bacillati</taxon>
        <taxon>Actinomycetota</taxon>
        <taxon>Actinomycetes</taxon>
        <taxon>Streptosporangiales</taxon>
        <taxon>Streptosporangiaceae</taxon>
        <taxon>Sphaerimonospora</taxon>
    </lineage>
</organism>
<proteinExistence type="predicted"/>
<evidence type="ECO:0000313" key="3">
    <source>
        <dbReference type="Proteomes" id="UP001589870"/>
    </source>
</evidence>